<dbReference type="Proteomes" id="UP001652600">
    <property type="component" value="Chromosome 9"/>
</dbReference>
<dbReference type="SUPFAM" id="SSF81383">
    <property type="entry name" value="F-box domain"/>
    <property type="match status" value="1"/>
</dbReference>
<evidence type="ECO:0000313" key="4">
    <source>
        <dbReference type="RefSeq" id="XP_008467221.1"/>
    </source>
</evidence>
<feature type="region of interest" description="Disordered" evidence="1">
    <location>
        <begin position="1"/>
        <end position="23"/>
    </location>
</feature>
<proteinExistence type="predicted"/>
<reference evidence="4" key="1">
    <citation type="submission" date="2025-08" db="UniProtKB">
        <authorList>
            <consortium name="RefSeq"/>
        </authorList>
    </citation>
    <scope>IDENTIFICATION</scope>
    <source>
        <tissue evidence="4">Stem</tissue>
    </source>
</reference>
<dbReference type="PANTHER" id="PTHR31960">
    <property type="entry name" value="F-BOX PROTEIN PP2-A15"/>
    <property type="match status" value="1"/>
</dbReference>
<dbReference type="GeneID" id="103504624"/>
<evidence type="ECO:0000259" key="2">
    <source>
        <dbReference type="PROSITE" id="PS50181"/>
    </source>
</evidence>
<dbReference type="SMR" id="A0A1S3CUB8"/>
<dbReference type="OrthoDB" id="9970274at2759"/>
<dbReference type="Pfam" id="PF14299">
    <property type="entry name" value="PP2"/>
    <property type="match status" value="1"/>
</dbReference>
<dbReference type="CDD" id="cd22162">
    <property type="entry name" value="F-box_AtSKIP3-like"/>
    <property type="match status" value="1"/>
</dbReference>
<evidence type="ECO:0000313" key="3">
    <source>
        <dbReference type="Proteomes" id="UP001652600"/>
    </source>
</evidence>
<dbReference type="eggNOG" id="ENOG502QPMH">
    <property type="taxonomic scope" value="Eukaryota"/>
</dbReference>
<feature type="domain" description="F-box" evidence="2">
    <location>
        <begin position="20"/>
        <end position="66"/>
    </location>
</feature>
<organism evidence="3 4">
    <name type="scientific">Cucumis melo</name>
    <name type="common">Muskmelon</name>
    <dbReference type="NCBI Taxonomy" id="3656"/>
    <lineage>
        <taxon>Eukaryota</taxon>
        <taxon>Viridiplantae</taxon>
        <taxon>Streptophyta</taxon>
        <taxon>Embryophyta</taxon>
        <taxon>Tracheophyta</taxon>
        <taxon>Spermatophyta</taxon>
        <taxon>Magnoliopsida</taxon>
        <taxon>eudicotyledons</taxon>
        <taxon>Gunneridae</taxon>
        <taxon>Pentapetalae</taxon>
        <taxon>rosids</taxon>
        <taxon>fabids</taxon>
        <taxon>Cucurbitales</taxon>
        <taxon>Cucurbitaceae</taxon>
        <taxon>Benincaseae</taxon>
        <taxon>Cucumis</taxon>
    </lineage>
</organism>
<name>A0A1S3CUB8_CUCME</name>
<sequence length="290" mass="33109">MGASFAKVSTNLPPSSSSTSSPLEDIPENCISIVFMYLDPPEICNLASLNHAFRSSSSADFVWESKLPSNYIFLLHRVLQLQQLTAHPKKEIFATLTRPSLFDHATKEFWLDKKSGENFISISSKALKITGIDDRRYWNYIPTDESRYGSVAYLKQIWWVEIGGELEFELPKGKYSVYFRVQLGKSSKKFGRRFIDVGEVHGWELKPVRFELSVSNNNNKNGQKVSSEFYLNQFGKWVLYKVGDFCIESPNFVAQIKFSMIQIDCTHTKGGLSVDSVFICPHHFKPTFSL</sequence>
<gene>
    <name evidence="4" type="primary">LOC103504624</name>
</gene>
<dbReference type="KEGG" id="cmo:103504624"/>
<dbReference type="InterPro" id="IPR025886">
    <property type="entry name" value="PP2-like"/>
</dbReference>
<dbReference type="InParanoid" id="A0A1S3CUB8"/>
<accession>A0A1S3CUB8</accession>
<feature type="compositionally biased region" description="Low complexity" evidence="1">
    <location>
        <begin position="9"/>
        <end position="23"/>
    </location>
</feature>
<evidence type="ECO:0000256" key="1">
    <source>
        <dbReference type="SAM" id="MobiDB-lite"/>
    </source>
</evidence>
<dbReference type="RefSeq" id="XP_008467221.1">
    <property type="nucleotide sequence ID" value="XM_008468999.2"/>
</dbReference>
<keyword evidence="3" id="KW-1185">Reference proteome</keyword>
<dbReference type="AlphaFoldDB" id="A0A1S3CUB8"/>
<dbReference type="InterPro" id="IPR001810">
    <property type="entry name" value="F-box_dom"/>
</dbReference>
<dbReference type="Pfam" id="PF00646">
    <property type="entry name" value="F-box"/>
    <property type="match status" value="1"/>
</dbReference>
<dbReference type="PROSITE" id="PS50181">
    <property type="entry name" value="FBOX"/>
    <property type="match status" value="1"/>
</dbReference>
<dbReference type="InterPro" id="IPR036047">
    <property type="entry name" value="F-box-like_dom_sf"/>
</dbReference>
<dbReference type="PANTHER" id="PTHR31960:SF18">
    <property type="entry name" value="F-BOX PROTEIN PP2-A14"/>
    <property type="match status" value="1"/>
</dbReference>
<protein>
    <submittedName>
        <fullName evidence="4">F-box protein PP2-A14</fullName>
    </submittedName>
</protein>